<comment type="similarity">
    <text evidence="2">Belongs to the membrane fusion protein (MFP) (TC 8.A.1) family.</text>
</comment>
<evidence type="ECO:0000313" key="12">
    <source>
        <dbReference type="Proteomes" id="UP000194139"/>
    </source>
</evidence>
<feature type="domain" description="Multidrug resistance protein MdtA-like barrel-sandwich hybrid" evidence="8">
    <location>
        <begin position="102"/>
        <end position="238"/>
    </location>
</feature>
<evidence type="ECO:0000259" key="8">
    <source>
        <dbReference type="Pfam" id="PF25917"/>
    </source>
</evidence>
<evidence type="ECO:0000259" key="10">
    <source>
        <dbReference type="Pfam" id="PF25967"/>
    </source>
</evidence>
<dbReference type="Pfam" id="PF25967">
    <property type="entry name" value="RND-MFP_C"/>
    <property type="match status" value="1"/>
</dbReference>
<evidence type="ECO:0000256" key="3">
    <source>
        <dbReference type="ARBA" id="ARBA00022448"/>
    </source>
</evidence>
<keyword evidence="3" id="KW-0813">Transport</keyword>
<proteinExistence type="inferred from homology"/>
<organism evidence="11 12">
    <name type="scientific">Bordetella genomosp. 9</name>
    <dbReference type="NCBI Taxonomy" id="1416803"/>
    <lineage>
        <taxon>Bacteria</taxon>
        <taxon>Pseudomonadati</taxon>
        <taxon>Pseudomonadota</taxon>
        <taxon>Betaproteobacteria</taxon>
        <taxon>Burkholderiales</taxon>
        <taxon>Alcaligenaceae</taxon>
        <taxon>Bordetella</taxon>
    </lineage>
</organism>
<feature type="region of interest" description="Disordered" evidence="5">
    <location>
        <begin position="404"/>
        <end position="424"/>
    </location>
</feature>
<dbReference type="InterPro" id="IPR058624">
    <property type="entry name" value="MdtA-like_HH"/>
</dbReference>
<dbReference type="FunFam" id="2.40.30.170:FF:000010">
    <property type="entry name" value="Efflux RND transporter periplasmic adaptor subunit"/>
    <property type="match status" value="1"/>
</dbReference>
<dbReference type="GO" id="GO:1990281">
    <property type="term" value="C:efflux pump complex"/>
    <property type="evidence" value="ECO:0007669"/>
    <property type="project" value="TreeGrafter"/>
</dbReference>
<name>A0A1W6Z145_9BORD</name>
<dbReference type="Pfam" id="PF25954">
    <property type="entry name" value="Beta-barrel_RND_2"/>
    <property type="match status" value="1"/>
</dbReference>
<dbReference type="Pfam" id="PF25917">
    <property type="entry name" value="BSH_RND"/>
    <property type="match status" value="1"/>
</dbReference>
<dbReference type="InterPro" id="IPR058625">
    <property type="entry name" value="MdtA-like_BSH"/>
</dbReference>
<evidence type="ECO:0000256" key="5">
    <source>
        <dbReference type="SAM" id="MobiDB-lite"/>
    </source>
</evidence>
<evidence type="ECO:0000256" key="4">
    <source>
        <dbReference type="SAM" id="Coils"/>
    </source>
</evidence>
<feature type="region of interest" description="Disordered" evidence="5">
    <location>
        <begin position="1"/>
        <end position="23"/>
    </location>
</feature>
<feature type="transmembrane region" description="Helical" evidence="6">
    <location>
        <begin position="36"/>
        <end position="54"/>
    </location>
</feature>
<sequence>MSEQRHNQLGIHPLNPADAAGGDLPKRERIVRRTRLLVLAVMILLALGAARTVVSRIQNASELQAGTRERALQYVQTTLPSEPQKGQTLALPGTLQGYVQAPLSARASGYLKRWTKDIGSRVQQGELLAEIETPEIDQQLSQAIASREQAKAALALANSTLARWEALRRKDVVSQQDLDEKRGNAAQAAANLAAAQANEQRLRQLESFKRIVAPFPGIITRRNVDVGDLIDAGSGRPLFLLSQTDPLRVYINVPQRYAQQVKVGEHVTIRQAELGGEGFPGTIARTAGSIDLATRTMQVEVSLRNPEGRLLPGAYVQVALDLPAGDTLAVPTNALLFRREGAMVAVVVSDGRVALRRVTLGRNYGQSIEVIDGVGPADRLVLNPADSLATGDIVQVARGGPAATTPALTPMMGTTAGEAGGSAQ</sequence>
<keyword evidence="12" id="KW-1185">Reference proteome</keyword>
<dbReference type="GO" id="GO:0015562">
    <property type="term" value="F:efflux transmembrane transporter activity"/>
    <property type="evidence" value="ECO:0007669"/>
    <property type="project" value="TreeGrafter"/>
</dbReference>
<dbReference type="InterPro" id="IPR058627">
    <property type="entry name" value="MdtA-like_C"/>
</dbReference>
<dbReference type="Proteomes" id="UP000194139">
    <property type="component" value="Chromosome"/>
</dbReference>
<dbReference type="SUPFAM" id="SSF111369">
    <property type="entry name" value="HlyD-like secretion proteins"/>
    <property type="match status" value="1"/>
</dbReference>
<keyword evidence="6" id="KW-0812">Transmembrane</keyword>
<protein>
    <submittedName>
        <fullName evidence="11">Efflux transporter periplasmic adaptor subunit</fullName>
    </submittedName>
</protein>
<accession>A0A1W6Z145</accession>
<dbReference type="NCBIfam" id="TIGR01730">
    <property type="entry name" value="RND_mfp"/>
    <property type="match status" value="1"/>
</dbReference>
<dbReference type="PANTHER" id="PTHR30469">
    <property type="entry name" value="MULTIDRUG RESISTANCE PROTEIN MDTA"/>
    <property type="match status" value="1"/>
</dbReference>
<dbReference type="InterPro" id="IPR058792">
    <property type="entry name" value="Beta-barrel_RND_2"/>
</dbReference>
<keyword evidence="6" id="KW-0472">Membrane</keyword>
<dbReference type="Gene3D" id="1.10.287.470">
    <property type="entry name" value="Helix hairpin bin"/>
    <property type="match status" value="1"/>
</dbReference>
<evidence type="ECO:0000256" key="1">
    <source>
        <dbReference type="ARBA" id="ARBA00004196"/>
    </source>
</evidence>
<feature type="coiled-coil region" evidence="4">
    <location>
        <begin position="147"/>
        <end position="205"/>
    </location>
</feature>
<feature type="domain" description="Multidrug resistance protein MdtA-like alpha-helical hairpin" evidence="7">
    <location>
        <begin position="139"/>
        <end position="197"/>
    </location>
</feature>
<feature type="domain" description="Multidrug resistance protein MdtA-like C-terminal permuted SH3" evidence="10">
    <location>
        <begin position="328"/>
        <end position="383"/>
    </location>
</feature>
<keyword evidence="6" id="KW-1133">Transmembrane helix</keyword>
<dbReference type="Gene3D" id="2.40.50.100">
    <property type="match status" value="1"/>
</dbReference>
<dbReference type="Gene3D" id="2.40.30.170">
    <property type="match status" value="1"/>
</dbReference>
<comment type="subcellular location">
    <subcellularLocation>
        <location evidence="1">Cell envelope</location>
    </subcellularLocation>
</comment>
<dbReference type="PANTHER" id="PTHR30469:SF37">
    <property type="entry name" value="RAGD PROTEIN"/>
    <property type="match status" value="1"/>
</dbReference>
<dbReference type="AlphaFoldDB" id="A0A1W6Z145"/>
<reference evidence="11 12" key="1">
    <citation type="submission" date="2017-05" db="EMBL/GenBank/DDBJ databases">
        <title>Complete and WGS of Bordetella genogroups.</title>
        <authorList>
            <person name="Spilker T."/>
            <person name="LiPuma J."/>
        </authorList>
    </citation>
    <scope>NUCLEOTIDE SEQUENCE [LARGE SCALE GENOMIC DNA]</scope>
    <source>
        <strain evidence="11 12">AU17164</strain>
    </source>
</reference>
<dbReference type="EMBL" id="CP021109">
    <property type="protein sequence ID" value="ARP86829.1"/>
    <property type="molecule type" value="Genomic_DNA"/>
</dbReference>
<evidence type="ECO:0000259" key="7">
    <source>
        <dbReference type="Pfam" id="PF25876"/>
    </source>
</evidence>
<keyword evidence="4" id="KW-0175">Coiled coil</keyword>
<gene>
    <name evidence="11" type="ORF">CAL13_11885</name>
</gene>
<evidence type="ECO:0000313" key="11">
    <source>
        <dbReference type="EMBL" id="ARP86829.1"/>
    </source>
</evidence>
<evidence type="ECO:0000256" key="2">
    <source>
        <dbReference type="ARBA" id="ARBA00009477"/>
    </source>
</evidence>
<dbReference type="InterPro" id="IPR006143">
    <property type="entry name" value="RND_pump_MFP"/>
</dbReference>
<dbReference type="RefSeq" id="WP_086072513.1">
    <property type="nucleotide sequence ID" value="NZ_CP021109.1"/>
</dbReference>
<feature type="domain" description="CusB-like beta-barrel" evidence="9">
    <location>
        <begin position="251"/>
        <end position="321"/>
    </location>
</feature>
<dbReference type="Gene3D" id="2.40.420.20">
    <property type="match status" value="1"/>
</dbReference>
<dbReference type="Pfam" id="PF25876">
    <property type="entry name" value="HH_MFP_RND"/>
    <property type="match status" value="1"/>
</dbReference>
<evidence type="ECO:0000256" key="6">
    <source>
        <dbReference type="SAM" id="Phobius"/>
    </source>
</evidence>
<evidence type="ECO:0000259" key="9">
    <source>
        <dbReference type="Pfam" id="PF25954"/>
    </source>
</evidence>